<protein>
    <submittedName>
        <fullName evidence="1">Uncharacterized protein</fullName>
    </submittedName>
</protein>
<comment type="caution">
    <text evidence="1">The sequence shown here is derived from an EMBL/GenBank/DDBJ whole genome shotgun (WGS) entry which is preliminary data.</text>
</comment>
<name>X1FL44_9ZZZZ</name>
<dbReference type="AlphaFoldDB" id="X1FL44"/>
<sequence length="75" mass="8868">DEMYLYNVSKFESAAFWYDWDYSYIDTWMTNPGGLVTVNFTDYYLKDSGDVNGMDGFPSDLKRAWFDIEIQCEIC</sequence>
<accession>X1FL44</accession>
<reference evidence="1" key="1">
    <citation type="journal article" date="2014" name="Front. Microbiol.">
        <title>High frequency of phylogenetically diverse reductive dehalogenase-homologous genes in deep subseafloor sedimentary metagenomes.</title>
        <authorList>
            <person name="Kawai M."/>
            <person name="Futagami T."/>
            <person name="Toyoda A."/>
            <person name="Takaki Y."/>
            <person name="Nishi S."/>
            <person name="Hori S."/>
            <person name="Arai W."/>
            <person name="Tsubouchi T."/>
            <person name="Morono Y."/>
            <person name="Uchiyama I."/>
            <person name="Ito T."/>
            <person name="Fujiyama A."/>
            <person name="Inagaki F."/>
            <person name="Takami H."/>
        </authorList>
    </citation>
    <scope>NUCLEOTIDE SEQUENCE</scope>
    <source>
        <strain evidence="1">Expedition CK06-06</strain>
    </source>
</reference>
<evidence type="ECO:0000313" key="1">
    <source>
        <dbReference type="EMBL" id="GAH21468.1"/>
    </source>
</evidence>
<organism evidence="1">
    <name type="scientific">marine sediment metagenome</name>
    <dbReference type="NCBI Taxonomy" id="412755"/>
    <lineage>
        <taxon>unclassified sequences</taxon>
        <taxon>metagenomes</taxon>
        <taxon>ecological metagenomes</taxon>
    </lineage>
</organism>
<proteinExistence type="predicted"/>
<gene>
    <name evidence="1" type="ORF">S01H4_64952</name>
</gene>
<feature type="non-terminal residue" evidence="1">
    <location>
        <position position="1"/>
    </location>
</feature>
<dbReference type="EMBL" id="BART01039561">
    <property type="protein sequence ID" value="GAH21468.1"/>
    <property type="molecule type" value="Genomic_DNA"/>
</dbReference>